<sequence length="550" mass="59041">MLVLDANKNRIKMVGKDKFSLVTKVCFSIILLLTSFTISAQTIFQESFNGNDGTTSGTSNGVNWSSSCPTCLSGDHWEVQSGAFEGRDTNGEAIWMTNTPIDISSCGNFEVSFDIESVGTMEGCDTDCMSVDWVRFQYNIDGTGWVDPNNSYYCGGTCASINVVASDDVGNMNYATGCIPSSGNSLQLRIAVQCWASSEYWRIDNVTVNCGTPDAGSNGTLDVCASSNTTNLFDQLGGNPVSGGIWSGPSNLTGGDLGTFNPNTMTPGTYTYTVGNAPCQASANVVVSITDSDAGSNNSIEICPAATPFNLFEFLGGNPDDNGVWSGPVTLSGGHLGTFDPTSLSEGIYTFTYSLGNAPCDDQADVEIEISGPIASFTSNPNMGTTQNAEIEFINTSQNADSYIWDFGDNSANSFDLNPIHIFPNIEANSYLVTLMAFDDKNCSDTISAIINITEPEVTYEIPNIFTPNGDGENDFFKLINHDNILSLDIVILNRWGNVVFESKTVDFKWNGETKNSGSECSDGTYFYKLQFTDLGGNASEKKGFVQIAR</sequence>
<dbReference type="CDD" id="cd00146">
    <property type="entry name" value="PKD"/>
    <property type="match status" value="1"/>
</dbReference>
<accession>A0A2U2XCF2</accession>
<dbReference type="InterPro" id="IPR013783">
    <property type="entry name" value="Ig-like_fold"/>
</dbReference>
<gene>
    <name evidence="3" type="ORF">DIT68_09465</name>
</gene>
<feature type="transmembrane region" description="Helical" evidence="1">
    <location>
        <begin position="21"/>
        <end position="44"/>
    </location>
</feature>
<evidence type="ECO:0000256" key="1">
    <source>
        <dbReference type="SAM" id="Phobius"/>
    </source>
</evidence>
<evidence type="ECO:0000313" key="3">
    <source>
        <dbReference type="EMBL" id="PWH85474.1"/>
    </source>
</evidence>
<protein>
    <recommendedName>
        <fullName evidence="2">PKD/Chitinase domain-containing protein</fullName>
    </recommendedName>
</protein>
<keyword evidence="1" id="KW-1133">Transmembrane helix</keyword>
<reference evidence="3 4" key="1">
    <citation type="submission" date="2018-05" db="EMBL/GenBank/DDBJ databases">
        <title>Brumimicrobium oceani sp. nov., isolated from coastal sediment.</title>
        <authorList>
            <person name="Kou Y."/>
        </authorList>
    </citation>
    <scope>NUCLEOTIDE SEQUENCE [LARGE SCALE GENOMIC DNA]</scope>
    <source>
        <strain evidence="3 4">C305</strain>
    </source>
</reference>
<organism evidence="3 4">
    <name type="scientific">Brumimicrobium oceani</name>
    <dbReference type="NCBI Taxonomy" id="2100725"/>
    <lineage>
        <taxon>Bacteria</taxon>
        <taxon>Pseudomonadati</taxon>
        <taxon>Bacteroidota</taxon>
        <taxon>Flavobacteriia</taxon>
        <taxon>Flavobacteriales</taxon>
        <taxon>Crocinitomicaceae</taxon>
        <taxon>Brumimicrobium</taxon>
    </lineage>
</organism>
<comment type="caution">
    <text evidence="3">The sequence shown here is derived from an EMBL/GenBank/DDBJ whole genome shotgun (WGS) entry which is preliminary data.</text>
</comment>
<dbReference type="InterPro" id="IPR022409">
    <property type="entry name" value="PKD/Chitinase_dom"/>
</dbReference>
<dbReference type="Proteomes" id="UP000245370">
    <property type="component" value="Unassembled WGS sequence"/>
</dbReference>
<dbReference type="SUPFAM" id="SSF49299">
    <property type="entry name" value="PKD domain"/>
    <property type="match status" value="1"/>
</dbReference>
<evidence type="ECO:0000313" key="4">
    <source>
        <dbReference type="Proteomes" id="UP000245370"/>
    </source>
</evidence>
<dbReference type="AlphaFoldDB" id="A0A2U2XCF2"/>
<dbReference type="InterPro" id="IPR000601">
    <property type="entry name" value="PKD_dom"/>
</dbReference>
<dbReference type="Gene3D" id="2.60.40.10">
    <property type="entry name" value="Immunoglobulins"/>
    <property type="match status" value="1"/>
</dbReference>
<dbReference type="Pfam" id="PF18911">
    <property type="entry name" value="PKD_4"/>
    <property type="match status" value="1"/>
</dbReference>
<keyword evidence="1" id="KW-0812">Transmembrane</keyword>
<dbReference type="InterPro" id="IPR026341">
    <property type="entry name" value="T9SS_type_B"/>
</dbReference>
<feature type="domain" description="PKD/Chitinase" evidence="2">
    <location>
        <begin position="374"/>
        <end position="456"/>
    </location>
</feature>
<dbReference type="InterPro" id="IPR035986">
    <property type="entry name" value="PKD_dom_sf"/>
</dbReference>
<proteinExistence type="predicted"/>
<dbReference type="Pfam" id="PF13585">
    <property type="entry name" value="CHU_C"/>
    <property type="match status" value="1"/>
</dbReference>
<dbReference type="EMBL" id="QFRJ01000006">
    <property type="protein sequence ID" value="PWH85474.1"/>
    <property type="molecule type" value="Genomic_DNA"/>
</dbReference>
<reference evidence="3 4" key="2">
    <citation type="submission" date="2018-05" db="EMBL/GenBank/DDBJ databases">
        <authorList>
            <person name="Lanie J.A."/>
            <person name="Ng W.-L."/>
            <person name="Kazmierczak K.M."/>
            <person name="Andrzejewski T.M."/>
            <person name="Davidsen T.M."/>
            <person name="Wayne K.J."/>
            <person name="Tettelin H."/>
            <person name="Glass J.I."/>
            <person name="Rusch D."/>
            <person name="Podicherti R."/>
            <person name="Tsui H.-C.T."/>
            <person name="Winkler M.E."/>
        </authorList>
    </citation>
    <scope>NUCLEOTIDE SEQUENCE [LARGE SCALE GENOMIC DNA]</scope>
    <source>
        <strain evidence="3 4">C305</strain>
    </source>
</reference>
<keyword evidence="4" id="KW-1185">Reference proteome</keyword>
<name>A0A2U2XCF2_9FLAO</name>
<keyword evidence="1" id="KW-0472">Membrane</keyword>
<dbReference type="SMART" id="SM00089">
    <property type="entry name" value="PKD"/>
    <property type="match status" value="1"/>
</dbReference>
<evidence type="ECO:0000259" key="2">
    <source>
        <dbReference type="SMART" id="SM00089"/>
    </source>
</evidence>
<dbReference type="NCBIfam" id="TIGR04131">
    <property type="entry name" value="Bac_Flav_CTERM"/>
    <property type="match status" value="1"/>
</dbReference>